<dbReference type="PANTHER" id="PTHR15887:SF1">
    <property type="entry name" value="TRANSMEMBRANE PROTEIN 69"/>
    <property type="match status" value="1"/>
</dbReference>
<dbReference type="InterPro" id="IPR021836">
    <property type="entry name" value="DUF3429"/>
</dbReference>
<reference evidence="2 3" key="1">
    <citation type="submission" date="2018-11" db="EMBL/GenBank/DDBJ databases">
        <title>Genomic Encyclopedia of Type Strains, Phase IV (KMG-IV): sequencing the most valuable type-strain genomes for metagenomic binning, comparative biology and taxonomic classification.</title>
        <authorList>
            <person name="Goeker M."/>
        </authorList>
    </citation>
    <scope>NUCLEOTIDE SEQUENCE [LARGE SCALE GENOMIC DNA]</scope>
    <source>
        <strain evidence="2 3">DSM 104731</strain>
    </source>
</reference>
<evidence type="ECO:0000313" key="2">
    <source>
        <dbReference type="EMBL" id="RPE63218.1"/>
    </source>
</evidence>
<evidence type="ECO:0000313" key="3">
    <source>
        <dbReference type="Proteomes" id="UP000269689"/>
    </source>
</evidence>
<gene>
    <name evidence="2" type="ORF">EDD53_2815</name>
</gene>
<feature type="transmembrane region" description="Helical" evidence="1">
    <location>
        <begin position="82"/>
        <end position="99"/>
    </location>
</feature>
<sequence length="163" mass="17605">MIKRPPLFAILLTAAGLLPFIAGAVLSFAGKGETIPADGSYPLMVGQDGIGILCTYGLVIFSYMCGCFWGFASKAPNPNKPLPYIIAVLPALYAFFYIGRSLLAQAQHGDVLLHLTVGFTALLVLDFWYQKINLAPAWWMTLRVPVTCVVVLCLSLGSFSLTT</sequence>
<keyword evidence="3" id="KW-1185">Reference proteome</keyword>
<dbReference type="EMBL" id="RKQK01000005">
    <property type="protein sequence ID" value="RPE63218.1"/>
    <property type="molecule type" value="Genomic_DNA"/>
</dbReference>
<proteinExistence type="predicted"/>
<feature type="transmembrane region" description="Helical" evidence="1">
    <location>
        <begin position="141"/>
        <end position="161"/>
    </location>
</feature>
<organism evidence="2 3">
    <name type="scientific">Pacificibacter maritimus</name>
    <dbReference type="NCBI Taxonomy" id="762213"/>
    <lineage>
        <taxon>Bacteria</taxon>
        <taxon>Pseudomonadati</taxon>
        <taxon>Pseudomonadota</taxon>
        <taxon>Alphaproteobacteria</taxon>
        <taxon>Rhodobacterales</taxon>
        <taxon>Roseobacteraceae</taxon>
        <taxon>Pacificibacter</taxon>
    </lineage>
</organism>
<keyword evidence="1" id="KW-1133">Transmembrane helix</keyword>
<keyword evidence="1" id="KW-0812">Transmembrane</keyword>
<dbReference type="PANTHER" id="PTHR15887">
    <property type="entry name" value="TRANSMEMBRANE PROTEIN 69"/>
    <property type="match status" value="1"/>
</dbReference>
<accession>A0A3N4TZJ1</accession>
<dbReference type="OrthoDB" id="5297436at2"/>
<protein>
    <submittedName>
        <fullName evidence="2">Uncharacterized protein DUF3429</fullName>
    </submittedName>
</protein>
<comment type="caution">
    <text evidence="2">The sequence shown here is derived from an EMBL/GenBank/DDBJ whole genome shotgun (WGS) entry which is preliminary data.</text>
</comment>
<evidence type="ECO:0000256" key="1">
    <source>
        <dbReference type="SAM" id="Phobius"/>
    </source>
</evidence>
<feature type="transmembrane region" description="Helical" evidence="1">
    <location>
        <begin position="111"/>
        <end position="129"/>
    </location>
</feature>
<dbReference type="AlphaFoldDB" id="A0A3N4TZJ1"/>
<name>A0A3N4TZJ1_9RHOB</name>
<keyword evidence="1" id="KW-0472">Membrane</keyword>
<dbReference type="Proteomes" id="UP000269689">
    <property type="component" value="Unassembled WGS sequence"/>
</dbReference>
<feature type="transmembrane region" description="Helical" evidence="1">
    <location>
        <begin position="50"/>
        <end position="70"/>
    </location>
</feature>
<dbReference type="Pfam" id="PF11911">
    <property type="entry name" value="DUF3429"/>
    <property type="match status" value="1"/>
</dbReference>